<gene>
    <name evidence="7" type="ORF">DEM25_016580</name>
</gene>
<proteinExistence type="inferred from homology"/>
<dbReference type="Proteomes" id="UP000246132">
    <property type="component" value="Unassembled WGS sequence"/>
</dbReference>
<keyword evidence="3" id="KW-0520">NAD</keyword>
<feature type="domain" description="D-isomer specific 2-hydroxyacid dehydrogenase catalytic" evidence="5">
    <location>
        <begin position="39"/>
        <end position="321"/>
    </location>
</feature>
<comment type="caution">
    <text evidence="7">The sequence shown here is derived from an EMBL/GenBank/DDBJ whole genome shotgun (WGS) entry which is preliminary data.</text>
</comment>
<dbReference type="OrthoDB" id="7681356at2"/>
<dbReference type="InterPro" id="IPR036291">
    <property type="entry name" value="NAD(P)-bd_dom_sf"/>
</dbReference>
<dbReference type="GO" id="GO:0016616">
    <property type="term" value="F:oxidoreductase activity, acting on the CH-OH group of donors, NAD or NADP as acceptor"/>
    <property type="evidence" value="ECO:0007669"/>
    <property type="project" value="InterPro"/>
</dbReference>
<dbReference type="InterPro" id="IPR006140">
    <property type="entry name" value="D-isomer_DH_NAD-bd"/>
</dbReference>
<protein>
    <submittedName>
        <fullName evidence="7">Hydroxyacid dehydrogenase</fullName>
    </submittedName>
</protein>
<keyword evidence="2 4" id="KW-0560">Oxidoreductase</keyword>
<dbReference type="InterPro" id="IPR050857">
    <property type="entry name" value="D-2-hydroxyacid_DH"/>
</dbReference>
<dbReference type="GO" id="GO:0051287">
    <property type="term" value="F:NAD binding"/>
    <property type="evidence" value="ECO:0007669"/>
    <property type="project" value="InterPro"/>
</dbReference>
<evidence type="ECO:0000256" key="4">
    <source>
        <dbReference type="RuleBase" id="RU003719"/>
    </source>
</evidence>
<dbReference type="EMBL" id="QFWV02000009">
    <property type="protein sequence ID" value="RKF05410.1"/>
    <property type="molecule type" value="Genomic_DNA"/>
</dbReference>
<evidence type="ECO:0000259" key="5">
    <source>
        <dbReference type="Pfam" id="PF00389"/>
    </source>
</evidence>
<dbReference type="Gene3D" id="3.40.50.720">
    <property type="entry name" value="NAD(P)-binding Rossmann-like Domain"/>
    <property type="match status" value="2"/>
</dbReference>
<comment type="similarity">
    <text evidence="1 4">Belongs to the D-isomer specific 2-hydroxyacid dehydrogenase family.</text>
</comment>
<dbReference type="InterPro" id="IPR006139">
    <property type="entry name" value="D-isomer_2_OHA_DH_cat_dom"/>
</dbReference>
<dbReference type="PANTHER" id="PTHR42789">
    <property type="entry name" value="D-ISOMER SPECIFIC 2-HYDROXYACID DEHYDROGENASE FAMILY PROTEIN (AFU_ORTHOLOGUE AFUA_6G10090)"/>
    <property type="match status" value="1"/>
</dbReference>
<name>A0A3A8ACP3_9HYPH</name>
<evidence type="ECO:0000259" key="6">
    <source>
        <dbReference type="Pfam" id="PF02826"/>
    </source>
</evidence>
<sequence>MTVMRPLIFMDPFPRTEAMVLTHDAEEALRGMGRLVTHFGSRAPDELVESILDEVAVIIGQTAMDRARLDRAVNLKAIVNVKANWEPNIDYGYAQARGIHVLSAAPAMAPAVAEFCLGQAINLARGLVAADADFRAGTERYGIAGNGTAYSLFNAPVGLIGYGNLGRALVPLLRPFTDQIAVHDPFLSDAFLEGEGLEPMPLDDLLPTSRFVFLLAGATSENEGFLTAERLAAIPEDASVILASRAEVVDFKALLGEAQRGRLRVAIDVFPEEPVPVEDAARQTDNALFSAHLAGGMEASYARIRAMMIDDVRQILAGLPPMHLQRAEPRLAAMARSR</sequence>
<dbReference type="AlphaFoldDB" id="A0A3A8ACP3"/>
<dbReference type="SUPFAM" id="SSF51735">
    <property type="entry name" value="NAD(P)-binding Rossmann-fold domains"/>
    <property type="match status" value="1"/>
</dbReference>
<evidence type="ECO:0000256" key="2">
    <source>
        <dbReference type="ARBA" id="ARBA00023002"/>
    </source>
</evidence>
<dbReference type="RefSeq" id="WP_109768420.1">
    <property type="nucleotide sequence ID" value="NZ_QFWV02000009.1"/>
</dbReference>
<accession>A0A3A8ACP3</accession>
<evidence type="ECO:0000256" key="1">
    <source>
        <dbReference type="ARBA" id="ARBA00005854"/>
    </source>
</evidence>
<keyword evidence="8" id="KW-1185">Reference proteome</keyword>
<evidence type="ECO:0000313" key="7">
    <source>
        <dbReference type="EMBL" id="RKF05410.1"/>
    </source>
</evidence>
<dbReference type="PANTHER" id="PTHR42789:SF1">
    <property type="entry name" value="D-ISOMER SPECIFIC 2-HYDROXYACID DEHYDROGENASE FAMILY PROTEIN (AFU_ORTHOLOGUE AFUA_6G10090)"/>
    <property type="match status" value="1"/>
</dbReference>
<evidence type="ECO:0000313" key="8">
    <source>
        <dbReference type="Proteomes" id="UP000246132"/>
    </source>
</evidence>
<feature type="domain" description="D-isomer specific 2-hydroxyacid dehydrogenase NAD-binding" evidence="6">
    <location>
        <begin position="118"/>
        <end position="294"/>
    </location>
</feature>
<organism evidence="7 8">
    <name type="scientific">Oceaniradius stylonematis</name>
    <dbReference type="NCBI Taxonomy" id="2184161"/>
    <lineage>
        <taxon>Bacteria</taxon>
        <taxon>Pseudomonadati</taxon>
        <taxon>Pseudomonadota</taxon>
        <taxon>Alphaproteobacteria</taxon>
        <taxon>Hyphomicrobiales</taxon>
        <taxon>Ahrensiaceae</taxon>
        <taxon>Oceaniradius</taxon>
    </lineage>
</organism>
<dbReference type="Pfam" id="PF00389">
    <property type="entry name" value="2-Hacid_dh"/>
    <property type="match status" value="1"/>
</dbReference>
<reference evidence="7 8" key="1">
    <citation type="journal article" date="2018" name="Int. J. Syst. Bacteriol.">
        <title>Oceaniradius stylonemae gen. nov., sp. nov., isolated from a red alga, Stylonema cornu-cervi.</title>
        <authorList>
            <person name="Jeong S."/>
        </authorList>
    </citation>
    <scope>NUCLEOTIDE SEQUENCE [LARGE SCALE GENOMIC DNA]</scope>
    <source>
        <strain evidence="7 8">StC1</strain>
    </source>
</reference>
<dbReference type="SUPFAM" id="SSF52283">
    <property type="entry name" value="Formate/glycerate dehydrogenase catalytic domain-like"/>
    <property type="match status" value="1"/>
</dbReference>
<evidence type="ECO:0000256" key="3">
    <source>
        <dbReference type="ARBA" id="ARBA00023027"/>
    </source>
</evidence>
<dbReference type="Pfam" id="PF02826">
    <property type="entry name" value="2-Hacid_dh_C"/>
    <property type="match status" value="1"/>
</dbReference>